<keyword evidence="8 11" id="KW-0472">Membrane</keyword>
<evidence type="ECO:0000313" key="12">
    <source>
        <dbReference type="Ensembl" id="ENSLACP00000006149.1"/>
    </source>
</evidence>
<dbReference type="STRING" id="7897.ENSLACP00000006149"/>
<dbReference type="GO" id="GO:0009986">
    <property type="term" value="C:cell surface"/>
    <property type="evidence" value="ECO:0007669"/>
    <property type="project" value="TreeGrafter"/>
</dbReference>
<evidence type="ECO:0000256" key="5">
    <source>
        <dbReference type="ARBA" id="ARBA00022692"/>
    </source>
</evidence>
<dbReference type="GO" id="GO:0006816">
    <property type="term" value="P:calcium ion transport"/>
    <property type="evidence" value="ECO:0007669"/>
    <property type="project" value="TreeGrafter"/>
</dbReference>
<dbReference type="PANTHER" id="PTHR14076:SF9">
    <property type="entry name" value="RECEPTOR ACTIVITY-MODIFYING PROTEIN 2"/>
    <property type="match status" value="1"/>
</dbReference>
<dbReference type="GO" id="GO:0032870">
    <property type="term" value="P:cellular response to hormone stimulus"/>
    <property type="evidence" value="ECO:0007669"/>
    <property type="project" value="TreeGrafter"/>
</dbReference>
<evidence type="ECO:0000256" key="11">
    <source>
        <dbReference type="SAM" id="Phobius"/>
    </source>
</evidence>
<dbReference type="OMA" id="WCDWAVI"/>
<dbReference type="Proteomes" id="UP000008672">
    <property type="component" value="Unassembled WGS sequence"/>
</dbReference>
<evidence type="ECO:0000256" key="6">
    <source>
        <dbReference type="ARBA" id="ARBA00022729"/>
    </source>
</evidence>
<comment type="subcellular location">
    <subcellularLocation>
        <location evidence="1">Cell membrane</location>
        <topology evidence="1">Single-pass type I membrane protein</topology>
    </subcellularLocation>
</comment>
<keyword evidence="4" id="KW-1003">Cell membrane</keyword>
<dbReference type="EMBL" id="AFYH01053597">
    <property type="status" value="NOT_ANNOTATED_CDS"/>
    <property type="molecule type" value="Genomic_DNA"/>
</dbReference>
<keyword evidence="10" id="KW-0675">Receptor</keyword>
<evidence type="ECO:0000256" key="10">
    <source>
        <dbReference type="ARBA" id="ARBA00023170"/>
    </source>
</evidence>
<keyword evidence="6" id="KW-0732">Signal</keyword>
<dbReference type="Gene3D" id="1.10.150.510">
    <property type="entry name" value="Receptor activity modifying family"/>
    <property type="match status" value="1"/>
</dbReference>
<reference evidence="12" key="2">
    <citation type="submission" date="2025-08" db="UniProtKB">
        <authorList>
            <consortium name="Ensembl"/>
        </authorList>
    </citation>
    <scope>IDENTIFICATION</scope>
</reference>
<keyword evidence="5 11" id="KW-0812">Transmembrane</keyword>
<evidence type="ECO:0000256" key="8">
    <source>
        <dbReference type="ARBA" id="ARBA00023136"/>
    </source>
</evidence>
<dbReference type="InterPro" id="IPR006985">
    <property type="entry name" value="RAMP"/>
</dbReference>
<dbReference type="GeneTree" id="ENSGT00940000160264"/>
<dbReference type="PANTHER" id="PTHR14076">
    <property type="entry name" value="RECEPTOR ACTIVITY MODIFYING PROTEIN RAMP"/>
    <property type="match status" value="1"/>
</dbReference>
<evidence type="ECO:0000256" key="7">
    <source>
        <dbReference type="ARBA" id="ARBA00022989"/>
    </source>
</evidence>
<dbReference type="HOGENOM" id="CLU_116349_2_0_1"/>
<dbReference type="GO" id="GO:0008277">
    <property type="term" value="P:regulation of G protein-coupled receptor signaling pathway"/>
    <property type="evidence" value="ECO:0007669"/>
    <property type="project" value="InterPro"/>
</dbReference>
<dbReference type="GO" id="GO:0043235">
    <property type="term" value="C:receptor complex"/>
    <property type="evidence" value="ECO:0007669"/>
    <property type="project" value="TreeGrafter"/>
</dbReference>
<dbReference type="EMBL" id="AFYH01053598">
    <property type="status" value="NOT_ANNOTATED_CDS"/>
    <property type="molecule type" value="Genomic_DNA"/>
</dbReference>
<reference evidence="12" key="3">
    <citation type="submission" date="2025-09" db="UniProtKB">
        <authorList>
            <consortium name="Ensembl"/>
        </authorList>
    </citation>
    <scope>IDENTIFICATION</scope>
</reference>
<reference evidence="13" key="1">
    <citation type="submission" date="2011-08" db="EMBL/GenBank/DDBJ databases">
        <title>The draft genome of Latimeria chalumnae.</title>
        <authorList>
            <person name="Di Palma F."/>
            <person name="Alfoldi J."/>
            <person name="Johnson J."/>
            <person name="Berlin A."/>
            <person name="Gnerre S."/>
            <person name="Jaffe D."/>
            <person name="MacCallum I."/>
            <person name="Young S."/>
            <person name="Walker B.J."/>
            <person name="Lander E."/>
            <person name="Lindblad-Toh K."/>
        </authorList>
    </citation>
    <scope>NUCLEOTIDE SEQUENCE [LARGE SCALE GENOMIC DNA]</scope>
    <source>
        <strain evidence="13">Wild caught</strain>
    </source>
</reference>
<dbReference type="GO" id="GO:0007186">
    <property type="term" value="P:G protein-coupled receptor signaling pathway"/>
    <property type="evidence" value="ECO:0007669"/>
    <property type="project" value="TreeGrafter"/>
</dbReference>
<evidence type="ECO:0000256" key="9">
    <source>
        <dbReference type="ARBA" id="ARBA00023157"/>
    </source>
</evidence>
<name>H3A928_LATCH</name>
<dbReference type="InterPro" id="IPR038126">
    <property type="entry name" value="RAMP_sf"/>
</dbReference>
<evidence type="ECO:0000256" key="1">
    <source>
        <dbReference type="ARBA" id="ARBA00004251"/>
    </source>
</evidence>
<evidence type="ECO:0000256" key="4">
    <source>
        <dbReference type="ARBA" id="ARBA00022475"/>
    </source>
</evidence>
<evidence type="ECO:0000256" key="3">
    <source>
        <dbReference type="ARBA" id="ARBA00022448"/>
    </source>
</evidence>
<dbReference type="InParanoid" id="H3A928"/>
<accession>H3A928</accession>
<dbReference type="GO" id="GO:0015026">
    <property type="term" value="F:coreceptor activity"/>
    <property type="evidence" value="ECO:0007669"/>
    <property type="project" value="InterPro"/>
</dbReference>
<dbReference type="AlphaFoldDB" id="H3A928"/>
<keyword evidence="7 11" id="KW-1133">Transmembrane helix</keyword>
<proteinExistence type="inferred from homology"/>
<dbReference type="Pfam" id="PF04901">
    <property type="entry name" value="RAMP"/>
    <property type="match status" value="1"/>
</dbReference>
<protein>
    <submittedName>
        <fullName evidence="12">Receptor activity modifying protein 2</fullName>
    </submittedName>
</protein>
<evidence type="ECO:0000256" key="2">
    <source>
        <dbReference type="ARBA" id="ARBA00007087"/>
    </source>
</evidence>
<comment type="similarity">
    <text evidence="2">Belongs to the RAMP family.</text>
</comment>
<feature type="transmembrane region" description="Helical" evidence="11">
    <location>
        <begin position="117"/>
        <end position="137"/>
    </location>
</feature>
<dbReference type="GO" id="GO:0031623">
    <property type="term" value="P:receptor internalization"/>
    <property type="evidence" value="ECO:0007669"/>
    <property type="project" value="TreeGrafter"/>
</dbReference>
<dbReference type="GO" id="GO:0072659">
    <property type="term" value="P:protein localization to plasma membrane"/>
    <property type="evidence" value="ECO:0007669"/>
    <property type="project" value="TreeGrafter"/>
</dbReference>
<dbReference type="Ensembl" id="ENSLACT00000006201.1">
    <property type="protein sequence ID" value="ENSLACP00000006149.1"/>
    <property type="gene ID" value="ENSLACG00000005454.1"/>
</dbReference>
<evidence type="ECO:0000313" key="13">
    <source>
        <dbReference type="Proteomes" id="UP000008672"/>
    </source>
</evidence>
<dbReference type="Bgee" id="ENSLACG00000005454">
    <property type="expression patterns" value="Expressed in pelvic fin and 6 other cell types or tissues"/>
</dbReference>
<sequence length="146" mass="17132">MFGSLKYHHKECPLCLDPLFFVAKRCQKIYKLYISNYCEKSFHTSMFNLSMEDWCDWNQVGRYYSNLTHCIEAIAGFISCYYPDQISEELFIRIHTTFFRNCSLNDNVYSDPPENTLMALVLTPVCIIPLMVALVVWKSKNDEPKS</sequence>
<keyword evidence="13" id="KW-1185">Reference proteome</keyword>
<keyword evidence="3" id="KW-0813">Transport</keyword>
<dbReference type="FunCoup" id="H3A928">
    <property type="interactions" value="97"/>
</dbReference>
<keyword evidence="9" id="KW-1015">Disulfide bond</keyword>
<dbReference type="eggNOG" id="ENOG502S5WC">
    <property type="taxonomic scope" value="Eukaryota"/>
</dbReference>
<organism evidence="12 13">
    <name type="scientific">Latimeria chalumnae</name>
    <name type="common">Coelacanth</name>
    <dbReference type="NCBI Taxonomy" id="7897"/>
    <lineage>
        <taxon>Eukaryota</taxon>
        <taxon>Metazoa</taxon>
        <taxon>Chordata</taxon>
        <taxon>Craniata</taxon>
        <taxon>Vertebrata</taxon>
        <taxon>Euteleostomi</taxon>
        <taxon>Coelacanthiformes</taxon>
        <taxon>Coelacanthidae</taxon>
        <taxon>Latimeria</taxon>
    </lineage>
</organism>
<dbReference type="GO" id="GO:0006886">
    <property type="term" value="P:intracellular protein transport"/>
    <property type="evidence" value="ECO:0007669"/>
    <property type="project" value="InterPro"/>
</dbReference>
<dbReference type="GO" id="GO:0005886">
    <property type="term" value="C:plasma membrane"/>
    <property type="evidence" value="ECO:0007669"/>
    <property type="project" value="UniProtKB-SubCell"/>
</dbReference>
<dbReference type="GO" id="GO:0001525">
    <property type="term" value="P:angiogenesis"/>
    <property type="evidence" value="ECO:0007669"/>
    <property type="project" value="TreeGrafter"/>
</dbReference>